<dbReference type="Proteomes" id="UP000184292">
    <property type="component" value="Unassembled WGS sequence"/>
</dbReference>
<proteinExistence type="predicted"/>
<dbReference type="InterPro" id="IPR051311">
    <property type="entry name" value="DedA_domain"/>
</dbReference>
<evidence type="ECO:0000256" key="1">
    <source>
        <dbReference type="SAM" id="Phobius"/>
    </source>
</evidence>
<protein>
    <submittedName>
        <fullName evidence="2">Membrane protein YqaA, SNARE-associated domain</fullName>
    </submittedName>
</protein>
<evidence type="ECO:0000313" key="3">
    <source>
        <dbReference type="Proteomes" id="UP000184292"/>
    </source>
</evidence>
<dbReference type="RefSeq" id="WP_244526312.1">
    <property type="nucleotide sequence ID" value="NZ_FQYO01000003.1"/>
</dbReference>
<keyword evidence="3" id="KW-1185">Reference proteome</keyword>
<dbReference type="PANTHER" id="PTHR42709:SF11">
    <property type="entry name" value="DEDA FAMILY PROTEIN"/>
    <property type="match status" value="1"/>
</dbReference>
<feature type="transmembrane region" description="Helical" evidence="1">
    <location>
        <begin position="176"/>
        <end position="194"/>
    </location>
</feature>
<dbReference type="GO" id="GO:0005886">
    <property type="term" value="C:plasma membrane"/>
    <property type="evidence" value="ECO:0007669"/>
    <property type="project" value="TreeGrafter"/>
</dbReference>
<feature type="transmembrane region" description="Helical" evidence="1">
    <location>
        <begin position="141"/>
        <end position="164"/>
    </location>
</feature>
<name>A0A1M6E175_9RHOB</name>
<dbReference type="AlphaFoldDB" id="A0A1M6E175"/>
<sequence length="199" mass="21333">MTQDKDTESTAGAPDWTERLARHRTGMAALSFAESTVVPIPLETLAVPLMVGHPKRSIAIAVAIWIGCLVGASLFYFVGLWLRDPVVLPAIEWLGLTQSYEDLAADLEGGGLFWTVFLVSFSPAPMQLATLGTGAVQGNFAVFFAAIAASRGLRYFGLALLAQLVGERLRKFDISVGKMVPIIAGLLLGGWALYEVLPI</sequence>
<accession>A0A1M6E175</accession>
<organism evidence="2 3">
    <name type="scientific">Wenxinia saemankumensis</name>
    <dbReference type="NCBI Taxonomy" id="1447782"/>
    <lineage>
        <taxon>Bacteria</taxon>
        <taxon>Pseudomonadati</taxon>
        <taxon>Pseudomonadota</taxon>
        <taxon>Alphaproteobacteria</taxon>
        <taxon>Rhodobacterales</taxon>
        <taxon>Roseobacteraceae</taxon>
        <taxon>Wenxinia</taxon>
    </lineage>
</organism>
<reference evidence="2 3" key="1">
    <citation type="submission" date="2016-11" db="EMBL/GenBank/DDBJ databases">
        <authorList>
            <person name="Jaros S."/>
            <person name="Januszkiewicz K."/>
            <person name="Wedrychowicz H."/>
        </authorList>
    </citation>
    <scope>NUCLEOTIDE SEQUENCE [LARGE SCALE GENOMIC DNA]</scope>
    <source>
        <strain evidence="2 3">DSM 100565</strain>
    </source>
</reference>
<keyword evidence="1" id="KW-0812">Transmembrane</keyword>
<feature type="transmembrane region" description="Helical" evidence="1">
    <location>
        <begin position="58"/>
        <end position="82"/>
    </location>
</feature>
<keyword evidence="1" id="KW-1133">Transmembrane helix</keyword>
<dbReference type="PANTHER" id="PTHR42709">
    <property type="entry name" value="ALKALINE PHOSPHATASE LIKE PROTEIN"/>
    <property type="match status" value="1"/>
</dbReference>
<gene>
    <name evidence="2" type="ORF">SAMN05444417_1737</name>
</gene>
<dbReference type="EMBL" id="FQYO01000003">
    <property type="protein sequence ID" value="SHI79236.1"/>
    <property type="molecule type" value="Genomic_DNA"/>
</dbReference>
<keyword evidence="1" id="KW-0472">Membrane</keyword>
<evidence type="ECO:0000313" key="2">
    <source>
        <dbReference type="EMBL" id="SHI79236.1"/>
    </source>
</evidence>